<dbReference type="SUPFAM" id="SSF58069">
    <property type="entry name" value="Virus ectodomain"/>
    <property type="match status" value="1"/>
</dbReference>
<dbReference type="Pfam" id="PF18697">
    <property type="entry name" value="MLVIN_C"/>
    <property type="match status" value="1"/>
</dbReference>
<proteinExistence type="predicted"/>
<accession>A0A8C3TKY1</accession>
<evidence type="ECO:0000256" key="3">
    <source>
        <dbReference type="ARBA" id="ARBA00022722"/>
    </source>
</evidence>
<dbReference type="GO" id="GO:0016787">
    <property type="term" value="F:hydrolase activity"/>
    <property type="evidence" value="ECO:0007669"/>
    <property type="project" value="UniProtKB-KW"/>
</dbReference>
<keyword evidence="6" id="KW-1133">Transmembrane helix</keyword>
<keyword evidence="1" id="KW-0808">Transferase</keyword>
<dbReference type="PANTHER" id="PTHR37984:SF5">
    <property type="entry name" value="PROTEIN NYNRIN-LIKE"/>
    <property type="match status" value="1"/>
</dbReference>
<dbReference type="AlphaFoldDB" id="A0A8C3TKY1"/>
<dbReference type="InterPro" id="IPR001584">
    <property type="entry name" value="Integrase_cat-core"/>
</dbReference>
<reference evidence="9" key="3">
    <citation type="submission" date="2025-09" db="UniProtKB">
        <authorList>
            <consortium name="Ensembl"/>
        </authorList>
    </citation>
    <scope>IDENTIFICATION</scope>
</reference>
<dbReference type="GO" id="GO:0015074">
    <property type="term" value="P:DNA integration"/>
    <property type="evidence" value="ECO:0007669"/>
    <property type="project" value="InterPro"/>
</dbReference>
<evidence type="ECO:0000256" key="2">
    <source>
        <dbReference type="ARBA" id="ARBA00022695"/>
    </source>
</evidence>
<evidence type="ECO:0000313" key="9">
    <source>
        <dbReference type="Ensembl" id="ENSCUSP00005000789.1"/>
    </source>
</evidence>
<keyword evidence="4" id="KW-0255">Endonuclease</keyword>
<evidence type="ECO:0000259" key="7">
    <source>
        <dbReference type="Pfam" id="PF00665"/>
    </source>
</evidence>
<dbReference type="InterPro" id="IPR036397">
    <property type="entry name" value="RNaseH_sf"/>
</dbReference>
<feature type="domain" description="Murine leukemia virus integrase C-terminal" evidence="8">
    <location>
        <begin position="192"/>
        <end position="229"/>
    </location>
</feature>
<dbReference type="Pfam" id="PF00665">
    <property type="entry name" value="rve"/>
    <property type="match status" value="1"/>
</dbReference>
<keyword evidence="6" id="KW-0472">Membrane</keyword>
<dbReference type="Gene3D" id="1.10.287.210">
    <property type="match status" value="1"/>
</dbReference>
<dbReference type="PANTHER" id="PTHR37984">
    <property type="entry name" value="PROTEIN CBG26694"/>
    <property type="match status" value="1"/>
</dbReference>
<dbReference type="SUPFAM" id="SSF53098">
    <property type="entry name" value="Ribonuclease H-like"/>
    <property type="match status" value="1"/>
</dbReference>
<evidence type="ECO:0000256" key="5">
    <source>
        <dbReference type="ARBA" id="ARBA00022801"/>
    </source>
</evidence>
<keyword evidence="3" id="KW-0540">Nuclease</keyword>
<evidence type="ECO:0000256" key="1">
    <source>
        <dbReference type="ARBA" id="ARBA00022679"/>
    </source>
</evidence>
<evidence type="ECO:0000256" key="6">
    <source>
        <dbReference type="SAM" id="Phobius"/>
    </source>
</evidence>
<dbReference type="Ensembl" id="ENSCUST00005000830.1">
    <property type="protein sequence ID" value="ENSCUSP00005000789.1"/>
    <property type="gene ID" value="ENSCUSG00005000566.1"/>
</dbReference>
<dbReference type="InterPro" id="IPR040643">
    <property type="entry name" value="MLVIN_C"/>
</dbReference>
<protein>
    <recommendedName>
        <fullName evidence="11">Integrase catalytic domain-containing protein</fullName>
    </recommendedName>
</protein>
<evidence type="ECO:0000313" key="10">
    <source>
        <dbReference type="Proteomes" id="UP000694563"/>
    </source>
</evidence>
<keyword evidence="2" id="KW-0548">Nucleotidyltransferase</keyword>
<organism evidence="9 10">
    <name type="scientific">Catharus ustulatus</name>
    <name type="common">Russet-backed thrush</name>
    <name type="synonym">Hylocichla ustulatus</name>
    <dbReference type="NCBI Taxonomy" id="91951"/>
    <lineage>
        <taxon>Eukaryota</taxon>
        <taxon>Metazoa</taxon>
        <taxon>Chordata</taxon>
        <taxon>Craniata</taxon>
        <taxon>Vertebrata</taxon>
        <taxon>Euteleostomi</taxon>
        <taxon>Archelosauria</taxon>
        <taxon>Archosauria</taxon>
        <taxon>Dinosauria</taxon>
        <taxon>Saurischia</taxon>
        <taxon>Theropoda</taxon>
        <taxon>Coelurosauria</taxon>
        <taxon>Aves</taxon>
        <taxon>Neognathae</taxon>
        <taxon>Neoaves</taxon>
        <taxon>Telluraves</taxon>
        <taxon>Australaves</taxon>
        <taxon>Passeriformes</taxon>
        <taxon>Turdidae</taxon>
        <taxon>Catharus</taxon>
    </lineage>
</organism>
<dbReference type="InterPro" id="IPR050951">
    <property type="entry name" value="Retrovirus_Pol_polyprotein"/>
</dbReference>
<keyword evidence="6" id="KW-0812">Transmembrane</keyword>
<feature type="domain" description="Integrase catalytic" evidence="7">
    <location>
        <begin position="5"/>
        <end position="84"/>
    </location>
</feature>
<dbReference type="Gene3D" id="3.30.420.10">
    <property type="entry name" value="Ribonuclease H-like superfamily/Ribonuclease H"/>
    <property type="match status" value="1"/>
</dbReference>
<name>A0A8C3TKY1_CATUS</name>
<keyword evidence="5" id="KW-0378">Hydrolase</keyword>
<reference evidence="9" key="1">
    <citation type="submission" date="2020-10" db="EMBL/GenBank/DDBJ databases">
        <title>Catharus ustulatus (Swainson's thrush) genome, bCatUst1, primary haplotype v2.</title>
        <authorList>
            <person name="Delmore K."/>
            <person name="Vafadar M."/>
            <person name="Formenti G."/>
            <person name="Chow W."/>
            <person name="Pelan S."/>
            <person name="Howe K."/>
            <person name="Rhie A."/>
            <person name="Mountcastle J."/>
            <person name="Haase B."/>
            <person name="Fedrigo O."/>
            <person name="Jarvis E.D."/>
        </authorList>
    </citation>
    <scope>NUCLEOTIDE SEQUENCE [LARGE SCALE GENOMIC DNA]</scope>
</reference>
<dbReference type="GO" id="GO:0004519">
    <property type="term" value="F:endonuclease activity"/>
    <property type="evidence" value="ECO:0007669"/>
    <property type="project" value="UniProtKB-KW"/>
</dbReference>
<evidence type="ECO:0000256" key="4">
    <source>
        <dbReference type="ARBA" id="ARBA00022759"/>
    </source>
</evidence>
<feature type="transmembrane region" description="Helical" evidence="6">
    <location>
        <begin position="623"/>
        <end position="641"/>
    </location>
</feature>
<keyword evidence="10" id="KW-1185">Reference proteome</keyword>
<dbReference type="Proteomes" id="UP000694563">
    <property type="component" value="Chromosome 2"/>
</dbReference>
<reference evidence="9" key="2">
    <citation type="submission" date="2025-08" db="UniProtKB">
        <authorList>
            <consortium name="Ensembl"/>
        </authorList>
    </citation>
    <scope>IDENTIFICATION</scope>
</reference>
<sequence>MPPIQGYKHLLVLVDHLTHWVEAFPTKKETAEVVAKIILEEIVPRYGLVNNIDSDRGSHFTAQALKEVIRALGMKWRLHTPWHPQSSGRVERMNKTLKNVLTKLISETQMNWLKCLPLALLRIRTRPRSDIGVSPYEMMFGLPFLITPFSTGNYIEGETATRKYIEAIGRTLRNLRRKGYLPQTSPLDADVHQINPGDWVLIKSWNNQPLTPRFEGPFQVLLTTHTAVRTQERGIYTERLTGYVLKVYLVKEKPVKTQERDDLDTPLRKNLFIDLVEKISKELNLTDCWVCGNTQMTDIWPWEGISLSPLEILRWEQIRQEPQTGVERGKEQWDLKSKVIGEECIMRTGKRYHTPMGKMALNPFWGIRELSKFWESPTEIEDMFWEAPPPLFWICGDTAYTKLPGDWAGSCTIGIIKPAFFLLPKESGAHLGVPVYDDLRKTKKRKRSIIEMGGNQKWKGTIWTPEKIIKTYGPATWAQDGSWGYRTPIYMLNRIIRLQAVLEVVSNRTALALDHISDQLTQTRAVIYQIRLAVDYLLADEGGICGKFNSSECCLEIDDKSSVIKNISKEIRKLAYVADLTNKGLFKGAGLLAHSLHVPTESCFHSLSVFRENSKKGEFCHCVFIIILMFVSTFFHYLFYVC</sequence>
<dbReference type="Gene3D" id="2.30.30.850">
    <property type="match status" value="1"/>
</dbReference>
<dbReference type="GO" id="GO:0016779">
    <property type="term" value="F:nucleotidyltransferase activity"/>
    <property type="evidence" value="ECO:0007669"/>
    <property type="project" value="UniProtKB-KW"/>
</dbReference>
<evidence type="ECO:0000259" key="8">
    <source>
        <dbReference type="Pfam" id="PF18697"/>
    </source>
</evidence>
<dbReference type="GO" id="GO:0003676">
    <property type="term" value="F:nucleic acid binding"/>
    <property type="evidence" value="ECO:0007669"/>
    <property type="project" value="InterPro"/>
</dbReference>
<evidence type="ECO:0008006" key="11">
    <source>
        <dbReference type="Google" id="ProtNLM"/>
    </source>
</evidence>
<dbReference type="InterPro" id="IPR012337">
    <property type="entry name" value="RNaseH-like_sf"/>
</dbReference>